<comment type="catalytic activity">
    <reaction evidence="1">
        <text>Hydrolysis of terminal, non-reducing alpha-D-galactose residues in alpha-D-galactosides, including galactose oligosaccharides, galactomannans and galactolipids.</text>
        <dbReference type="EC" id="3.2.1.22"/>
    </reaction>
</comment>
<dbReference type="InterPro" id="IPR000111">
    <property type="entry name" value="Glyco_hydro_27/36_CS"/>
</dbReference>
<dbReference type="CDD" id="cd14791">
    <property type="entry name" value="GH36"/>
    <property type="match status" value="1"/>
</dbReference>
<dbReference type="RefSeq" id="WP_117351796.1">
    <property type="nucleotide sequence ID" value="NZ_CP020083.1"/>
</dbReference>
<dbReference type="Gene3D" id="2.70.98.60">
    <property type="entry name" value="alpha-galactosidase from lactobacil brevis"/>
    <property type="match status" value="1"/>
</dbReference>
<evidence type="ECO:0000256" key="3">
    <source>
        <dbReference type="ARBA" id="ARBA00022801"/>
    </source>
</evidence>
<dbReference type="InterPro" id="IPR038417">
    <property type="entry name" value="Alpga-gal_N_sf"/>
</dbReference>
<dbReference type="InterPro" id="IPR013785">
    <property type="entry name" value="Aldolase_TIM"/>
</dbReference>
<evidence type="ECO:0000256" key="4">
    <source>
        <dbReference type="ARBA" id="ARBA00023295"/>
    </source>
</evidence>
<dbReference type="SUPFAM" id="SSF51445">
    <property type="entry name" value="(Trans)glycosidases"/>
    <property type="match status" value="1"/>
</dbReference>
<keyword evidence="4" id="KW-0326">Glycosidase</keyword>
<evidence type="ECO:0000313" key="6">
    <source>
        <dbReference type="EMBL" id="ASR50980.1"/>
    </source>
</evidence>
<dbReference type="EMBL" id="CP020083">
    <property type="protein sequence ID" value="ASR50980.1"/>
    <property type="molecule type" value="Genomic_DNA"/>
</dbReference>
<dbReference type="InterPro" id="IPR050985">
    <property type="entry name" value="Alpha-glycosidase_related"/>
</dbReference>
<gene>
    <name evidence="6" type="ORF">B5J99_05415</name>
</gene>
<dbReference type="GeneID" id="303485015"/>
<evidence type="ECO:0000259" key="5">
    <source>
        <dbReference type="Pfam" id="PF16875"/>
    </source>
</evidence>
<evidence type="ECO:0000313" key="7">
    <source>
        <dbReference type="Proteomes" id="UP000258016"/>
    </source>
</evidence>
<evidence type="ECO:0000256" key="1">
    <source>
        <dbReference type="ARBA" id="ARBA00001255"/>
    </source>
</evidence>
<accession>A0ABM6M552</accession>
<dbReference type="PROSITE" id="PS00512">
    <property type="entry name" value="ALPHA_GALACTOSIDASE"/>
    <property type="match status" value="1"/>
</dbReference>
<feature type="domain" description="Glycosyl hydrolase family 36 N-terminal" evidence="5">
    <location>
        <begin position="29"/>
        <end position="254"/>
    </location>
</feature>
<dbReference type="PANTHER" id="PTHR43053">
    <property type="entry name" value="GLYCOSIDASE FAMILY 31"/>
    <property type="match status" value="1"/>
</dbReference>
<dbReference type="InterPro" id="IPR017853">
    <property type="entry name" value="GH"/>
</dbReference>
<sequence>MSSLPPFARLDGDDVSLVLDLRAGAAEPVYFGPTLPMAEDLASLCDVLRRGRHASQPDRPAPRSLLPFAGEGHLCAPSIVIHQHGRPLTPRMPLVAITQRGAGLCLEHRDDALGLSVQIELSIVHGGLVEFGTQLRNQGTHPLGLISLASLTLPLPSWASHMVRYAGRWSGEMQQQRLALHQGAITSASYGGRPGFGGGNWVRIEGDNVSEVHGDALSAHLAWSGDHVLSVEHNADGDATLTMAARLDASEIMLAPGDTFCAPRALVAVSAQGIASLRHAFHAHVLGAVVPEAAASTPRKVHLNSWEALAFDQSFEKLCALAERAAALGVERFVLDDGWFAGRRDDTTSLGDWVADPGIFPGGLDPLIDHVGGAGMDFGLWVEPEMVSPDSALYRAHPDWCLYLPDHPRLTQRNQLVLDLTRPEVSEHLFASLDRLLADHDIAYLKWDHNRDLFPLAGKGHAQVTALYALLDRLRAAHPQVEIETCASGGGRVDLEILERCSRFWASDNNDPIERLQVNAGWFDFLPMRIAGNHVGPSPNPITGRQVAMDFRAKVAMFGHMGVEADPGAMSTQDRQCLAAHIALYKHWRDVLHSGRLWRLTPAAAGVHALLAMHKGRGIALIAQTRQAATYDVPHIRFAGLDDEAHYRVALLPPYCEKARAQLSHARPYAEGVVLSGRALRLAGISLPLQYPETAWLVSVELA</sequence>
<organism evidence="6 7">
    <name type="scientific">Blastomonas fulva</name>
    <dbReference type="NCBI Taxonomy" id="1550728"/>
    <lineage>
        <taxon>Bacteria</taxon>
        <taxon>Pseudomonadati</taxon>
        <taxon>Pseudomonadota</taxon>
        <taxon>Alphaproteobacteria</taxon>
        <taxon>Sphingomonadales</taxon>
        <taxon>Sphingomonadaceae</taxon>
        <taxon>Blastomonas</taxon>
    </lineage>
</organism>
<dbReference type="Pfam" id="PF02065">
    <property type="entry name" value="Melibiase"/>
    <property type="match status" value="1"/>
</dbReference>
<keyword evidence="3" id="KW-0378">Hydrolase</keyword>
<dbReference type="InterPro" id="IPR002252">
    <property type="entry name" value="Glyco_hydro_36"/>
</dbReference>
<keyword evidence="7" id="KW-1185">Reference proteome</keyword>
<dbReference type="Gene3D" id="3.20.20.70">
    <property type="entry name" value="Aldolase class I"/>
    <property type="match status" value="1"/>
</dbReference>
<proteinExistence type="predicted"/>
<dbReference type="Proteomes" id="UP000258016">
    <property type="component" value="Chromosome"/>
</dbReference>
<dbReference type="InterPro" id="IPR031704">
    <property type="entry name" value="Glyco_hydro_36_N"/>
</dbReference>
<reference evidence="6 7" key="1">
    <citation type="submission" date="2017-03" db="EMBL/GenBank/DDBJ databases">
        <title>Complete genome sequence of Blastomonas fulva degrading microcsystin LR.</title>
        <authorList>
            <person name="Lee H.-g."/>
            <person name="Jin L."/>
            <person name="oh H.-M."/>
        </authorList>
    </citation>
    <scope>NUCLEOTIDE SEQUENCE [LARGE SCALE GENOMIC DNA]</scope>
    <source>
        <strain evidence="6 7">T2</strain>
    </source>
</reference>
<protein>
    <recommendedName>
        <fullName evidence="2">alpha-galactosidase</fullName>
        <ecNumber evidence="2">3.2.1.22</ecNumber>
    </recommendedName>
</protein>
<name>A0ABM6M552_9SPHN</name>
<evidence type="ECO:0000256" key="2">
    <source>
        <dbReference type="ARBA" id="ARBA00012755"/>
    </source>
</evidence>
<dbReference type="Pfam" id="PF16875">
    <property type="entry name" value="Glyco_hydro_36N"/>
    <property type="match status" value="1"/>
</dbReference>
<dbReference type="EC" id="3.2.1.22" evidence="2"/>
<dbReference type="PRINTS" id="PR00743">
    <property type="entry name" value="GLHYDRLASE36"/>
</dbReference>
<dbReference type="PANTHER" id="PTHR43053:SF3">
    <property type="entry name" value="ALPHA-GALACTOSIDASE C-RELATED"/>
    <property type="match status" value="1"/>
</dbReference>